<accession>A0ABP7ZQ15</accession>
<dbReference type="EMBL" id="BAABBW010000001">
    <property type="protein sequence ID" value="GAA4167686.1"/>
    <property type="molecule type" value="Genomic_DNA"/>
</dbReference>
<protein>
    <recommendedName>
        <fullName evidence="4">DUF2191 domain-containing protein</fullName>
    </recommendedName>
</protein>
<proteinExistence type="predicted"/>
<evidence type="ECO:0008006" key="4">
    <source>
        <dbReference type="Google" id="ProtNLM"/>
    </source>
</evidence>
<organism evidence="2 3">
    <name type="scientific">Gryllotalpicola koreensis</name>
    <dbReference type="NCBI Taxonomy" id="993086"/>
    <lineage>
        <taxon>Bacteria</taxon>
        <taxon>Bacillati</taxon>
        <taxon>Actinomycetota</taxon>
        <taxon>Actinomycetes</taxon>
        <taxon>Micrococcales</taxon>
        <taxon>Microbacteriaceae</taxon>
        <taxon>Gryllotalpicola</taxon>
    </lineage>
</organism>
<reference evidence="3" key="1">
    <citation type="journal article" date="2019" name="Int. J. Syst. Evol. Microbiol.">
        <title>The Global Catalogue of Microorganisms (GCM) 10K type strain sequencing project: providing services to taxonomists for standard genome sequencing and annotation.</title>
        <authorList>
            <consortium name="The Broad Institute Genomics Platform"/>
            <consortium name="The Broad Institute Genome Sequencing Center for Infectious Disease"/>
            <person name="Wu L."/>
            <person name="Ma J."/>
        </authorList>
    </citation>
    <scope>NUCLEOTIDE SEQUENCE [LARGE SCALE GENOMIC DNA]</scope>
    <source>
        <strain evidence="3">JCM 17591</strain>
    </source>
</reference>
<sequence length="88" mass="9591">MTVTSIDLDPELIEAAKKATGATTIKEAVIRSMQTAVRVAAPDPDFERRLRSIAIPESEWTLETIDYPVDDESSEEPAHPAATSAEHV</sequence>
<comment type="caution">
    <text evidence="2">The sequence shown here is derived from an EMBL/GenBank/DDBJ whole genome shotgun (WGS) entry which is preliminary data.</text>
</comment>
<feature type="region of interest" description="Disordered" evidence="1">
    <location>
        <begin position="69"/>
        <end position="88"/>
    </location>
</feature>
<dbReference type="RefSeq" id="WP_344751372.1">
    <property type="nucleotide sequence ID" value="NZ_BAABBW010000001.1"/>
</dbReference>
<keyword evidence="3" id="KW-1185">Reference proteome</keyword>
<evidence type="ECO:0000313" key="3">
    <source>
        <dbReference type="Proteomes" id="UP001501079"/>
    </source>
</evidence>
<evidence type="ECO:0000313" key="2">
    <source>
        <dbReference type="EMBL" id="GAA4167686.1"/>
    </source>
</evidence>
<evidence type="ECO:0000256" key="1">
    <source>
        <dbReference type="SAM" id="MobiDB-lite"/>
    </source>
</evidence>
<name>A0ABP7ZQ15_9MICO</name>
<dbReference type="Proteomes" id="UP001501079">
    <property type="component" value="Unassembled WGS sequence"/>
</dbReference>
<gene>
    <name evidence="2" type="ORF">GCM10022287_01610</name>
</gene>